<organism evidence="7 8">
    <name type="scientific">Solanum tuberosum</name>
    <name type="common">Potato</name>
    <dbReference type="NCBI Taxonomy" id="4113"/>
    <lineage>
        <taxon>Eukaryota</taxon>
        <taxon>Viridiplantae</taxon>
        <taxon>Streptophyta</taxon>
        <taxon>Embryophyta</taxon>
        <taxon>Tracheophyta</taxon>
        <taxon>Spermatophyta</taxon>
        <taxon>Magnoliopsida</taxon>
        <taxon>eudicotyledons</taxon>
        <taxon>Gunneridae</taxon>
        <taxon>Pentapetalae</taxon>
        <taxon>asterids</taxon>
        <taxon>lamiids</taxon>
        <taxon>Solanales</taxon>
        <taxon>Solanaceae</taxon>
        <taxon>Solanoideae</taxon>
        <taxon>Solaneae</taxon>
        <taxon>Solanum</taxon>
    </lineage>
</organism>
<name>A0ABQ7U556_SOLTU</name>
<comment type="caution">
    <text evidence="7">The sequence shown here is derived from an EMBL/GenBank/DDBJ whole genome shotgun (WGS) entry which is preliminary data.</text>
</comment>
<dbReference type="PANTHER" id="PTHR11746">
    <property type="entry name" value="O-METHYLTRANSFERASE"/>
    <property type="match status" value="1"/>
</dbReference>
<sequence>MSTSESNSELLQAQTQIWNHIFSFMSSSALRCAVQLDIPDILYKHDKPFNLRSLVLLTHDPSIQKAWFELEPKLGDIFNDVMASESGLIVNMLITECRHVFEGLTSLVDVGGGTGTMAIAIAKAFPSINCIVFDLPHVIEDLKSNGNMEFVGGDMFEKIPNANAILLKWILHNWNDEDCVKILKKCKESIPSRDEGGKLIIIDVVLEDPKNTSDYVRAQHNMDMMMMVCFAAKERTKKEWEKLFNEAAFNECKITSIPGSRSLIEVYP</sequence>
<evidence type="ECO:0000313" key="8">
    <source>
        <dbReference type="Proteomes" id="UP000826656"/>
    </source>
</evidence>
<comment type="similarity">
    <text evidence="4">Belongs to the class I-like SAM-binding methyltransferase superfamily. Cation-independent O-methyltransferase family. COMT subfamily.</text>
</comment>
<dbReference type="InterPro" id="IPR012967">
    <property type="entry name" value="COMT_dimerisation"/>
</dbReference>
<dbReference type="SUPFAM" id="SSF46785">
    <property type="entry name" value="Winged helix' DNA-binding domain"/>
    <property type="match status" value="1"/>
</dbReference>
<dbReference type="InterPro" id="IPR036390">
    <property type="entry name" value="WH_DNA-bd_sf"/>
</dbReference>
<evidence type="ECO:0000256" key="2">
    <source>
        <dbReference type="ARBA" id="ARBA00022679"/>
    </source>
</evidence>
<accession>A0ABQ7U556</accession>
<dbReference type="Pfam" id="PF00891">
    <property type="entry name" value="Methyltransf_2"/>
    <property type="match status" value="1"/>
</dbReference>
<keyword evidence="2" id="KW-0808">Transferase</keyword>
<dbReference type="PROSITE" id="PS51683">
    <property type="entry name" value="SAM_OMT_II"/>
    <property type="match status" value="1"/>
</dbReference>
<protein>
    <recommendedName>
        <fullName evidence="9">O-methyltransferase</fullName>
    </recommendedName>
</protein>
<evidence type="ECO:0008006" key="9">
    <source>
        <dbReference type="Google" id="ProtNLM"/>
    </source>
</evidence>
<feature type="domain" description="O-methyltransferase C-terminal" evidence="5">
    <location>
        <begin position="73"/>
        <end position="249"/>
    </location>
</feature>
<dbReference type="Gene3D" id="3.40.50.150">
    <property type="entry name" value="Vaccinia Virus protein VP39"/>
    <property type="match status" value="1"/>
</dbReference>
<evidence type="ECO:0000256" key="4">
    <source>
        <dbReference type="ARBA" id="ARBA00034481"/>
    </source>
</evidence>
<evidence type="ECO:0000259" key="5">
    <source>
        <dbReference type="Pfam" id="PF00891"/>
    </source>
</evidence>
<evidence type="ECO:0000256" key="3">
    <source>
        <dbReference type="ARBA" id="ARBA00022691"/>
    </source>
</evidence>
<dbReference type="EMBL" id="JAIVGD010000026">
    <property type="protein sequence ID" value="KAH0742072.1"/>
    <property type="molecule type" value="Genomic_DNA"/>
</dbReference>
<proteinExistence type="inferred from homology"/>
<keyword evidence="1" id="KW-0489">Methyltransferase</keyword>
<dbReference type="SUPFAM" id="SSF53335">
    <property type="entry name" value="S-adenosyl-L-methionine-dependent methyltransferases"/>
    <property type="match status" value="1"/>
</dbReference>
<evidence type="ECO:0000256" key="1">
    <source>
        <dbReference type="ARBA" id="ARBA00022603"/>
    </source>
</evidence>
<feature type="domain" description="O-methyltransferase dimerisation" evidence="6">
    <location>
        <begin position="18"/>
        <end position="55"/>
    </location>
</feature>
<gene>
    <name evidence="7" type="ORF">KY290_035115</name>
</gene>
<keyword evidence="3" id="KW-0949">S-adenosyl-L-methionine</keyword>
<dbReference type="Proteomes" id="UP000826656">
    <property type="component" value="Unassembled WGS sequence"/>
</dbReference>
<dbReference type="InterPro" id="IPR036388">
    <property type="entry name" value="WH-like_DNA-bd_sf"/>
</dbReference>
<dbReference type="InterPro" id="IPR001077">
    <property type="entry name" value="COMT_C"/>
</dbReference>
<dbReference type="InterPro" id="IPR029063">
    <property type="entry name" value="SAM-dependent_MTases_sf"/>
</dbReference>
<evidence type="ECO:0000259" key="6">
    <source>
        <dbReference type="Pfam" id="PF08100"/>
    </source>
</evidence>
<keyword evidence="8" id="KW-1185">Reference proteome</keyword>
<dbReference type="Gene3D" id="1.10.10.10">
    <property type="entry name" value="Winged helix-like DNA-binding domain superfamily/Winged helix DNA-binding domain"/>
    <property type="match status" value="1"/>
</dbReference>
<reference evidence="7 8" key="1">
    <citation type="journal article" date="2021" name="bioRxiv">
        <title>Chromosome-scale and haplotype-resolved genome assembly of a tetraploid potato cultivar.</title>
        <authorList>
            <person name="Sun H."/>
            <person name="Jiao W.-B."/>
            <person name="Krause K."/>
            <person name="Campoy J.A."/>
            <person name="Goel M."/>
            <person name="Folz-Donahue K."/>
            <person name="Kukat C."/>
            <person name="Huettel B."/>
            <person name="Schneeberger K."/>
        </authorList>
    </citation>
    <scope>NUCLEOTIDE SEQUENCE [LARGE SCALE GENOMIC DNA]</scope>
    <source>
        <strain evidence="7">SolTubOtavaFocal</strain>
        <tissue evidence="7">Leaves</tissue>
    </source>
</reference>
<dbReference type="CDD" id="cd02440">
    <property type="entry name" value="AdoMet_MTases"/>
    <property type="match status" value="1"/>
</dbReference>
<evidence type="ECO:0000313" key="7">
    <source>
        <dbReference type="EMBL" id="KAH0742072.1"/>
    </source>
</evidence>
<dbReference type="InterPro" id="IPR016461">
    <property type="entry name" value="COMT-like"/>
</dbReference>
<dbReference type="Pfam" id="PF08100">
    <property type="entry name" value="Dimerisation"/>
    <property type="match status" value="1"/>
</dbReference>